<feature type="transmembrane region" description="Helical" evidence="4">
    <location>
        <begin position="26"/>
        <end position="48"/>
    </location>
</feature>
<comment type="subcellular location">
    <subcellularLocation>
        <location evidence="1">Membrane</location>
        <topology evidence="1">Multi-pass membrane protein</topology>
    </subcellularLocation>
</comment>
<gene>
    <name evidence="5" type="ORF">GSOID_T00022234001</name>
</gene>
<keyword evidence="3 4" id="KW-0472">Membrane</keyword>
<dbReference type="GO" id="GO:0004100">
    <property type="term" value="F:chitin synthase activity"/>
    <property type="evidence" value="ECO:0007669"/>
    <property type="project" value="InterPro"/>
</dbReference>
<proteinExistence type="predicted"/>
<sequence>MTYLPEVSKTSSDANKKKQRDAMAGLDVISGIFKAIGILVPALTFMYIREEEIDPVIIDTRLCETFTRLFGYMIALYIVTVYVQRNLLGLACQIRLQLYCFSLPSLLGPLITFAIWYKLDFGVGLEVLERFSIAEIETISTCEFDFVTGSENFKIVDLPVPNFPEELTSITTIFSDTSIVLVALLRIIIVTGFVSNIILLLHVFTNRNSKPYARKRDLFVHTSYELFNMPVQEMSNRRVQEDDLPEKQSTSDSSGHAPYIFICVPLWHEEEIEMETMTRSLYRMIEHQKIKSKLSELNKEPVCYELEVHIFFDAPFQKKNLKQNRSEIYDKDIIEWKVTNQWVDCFINVLRKIVEENGDGDCWKYGQVFPTPYGGKIVYDILGTEFTIHLKDPDNVKR</sequence>
<feature type="transmembrane region" description="Helical" evidence="4">
    <location>
        <begin position="179"/>
        <end position="204"/>
    </location>
</feature>
<evidence type="ECO:0000256" key="1">
    <source>
        <dbReference type="ARBA" id="ARBA00004141"/>
    </source>
</evidence>
<protein>
    <submittedName>
        <fullName evidence="5">Uncharacterized protein</fullName>
    </submittedName>
</protein>
<reference evidence="5" key="1">
    <citation type="journal article" date="2010" name="Science">
        <title>Plasticity of animal genome architecture unmasked by rapid evolution of a pelagic tunicate.</title>
        <authorList>
            <person name="Denoeud F."/>
            <person name="Henriet S."/>
            <person name="Mungpakdee S."/>
            <person name="Aury J.M."/>
            <person name="Da Silva C."/>
            <person name="Brinkmann H."/>
            <person name="Mikhaleva J."/>
            <person name="Olsen L.C."/>
            <person name="Jubin C."/>
            <person name="Canestro C."/>
            <person name="Bouquet J.M."/>
            <person name="Danks G."/>
            <person name="Poulain J."/>
            <person name="Campsteijn C."/>
            <person name="Adamski M."/>
            <person name="Cross I."/>
            <person name="Yadetie F."/>
            <person name="Muffato M."/>
            <person name="Louis A."/>
            <person name="Butcher S."/>
            <person name="Tsagkogeorga G."/>
            <person name="Konrad A."/>
            <person name="Singh S."/>
            <person name="Jensen M.F."/>
            <person name="Cong E.H."/>
            <person name="Eikeseth-Otteraa H."/>
            <person name="Noel B."/>
            <person name="Anthouard V."/>
            <person name="Porcel B.M."/>
            <person name="Kachouri-Lafond R."/>
            <person name="Nishino A."/>
            <person name="Ugolini M."/>
            <person name="Chourrout P."/>
            <person name="Nishida H."/>
            <person name="Aasland R."/>
            <person name="Huzurbazar S."/>
            <person name="Westhof E."/>
            <person name="Delsuc F."/>
            <person name="Lehrach H."/>
            <person name="Reinhardt R."/>
            <person name="Weissenbach J."/>
            <person name="Roy S.W."/>
            <person name="Artiguenave F."/>
            <person name="Postlethwait J.H."/>
            <person name="Manak J.R."/>
            <person name="Thompson E.M."/>
            <person name="Jaillon O."/>
            <person name="Du Pasquier L."/>
            <person name="Boudinot P."/>
            <person name="Liberles D.A."/>
            <person name="Volff J.N."/>
            <person name="Philippe H."/>
            <person name="Lenhard B."/>
            <person name="Roest Crollius H."/>
            <person name="Wincker P."/>
            <person name="Chourrout D."/>
        </authorList>
    </citation>
    <scope>NUCLEOTIDE SEQUENCE [LARGE SCALE GENOMIC DNA]</scope>
</reference>
<dbReference type="GO" id="GO:0071944">
    <property type="term" value="C:cell periphery"/>
    <property type="evidence" value="ECO:0007669"/>
    <property type="project" value="TreeGrafter"/>
</dbReference>
<feature type="transmembrane region" description="Helical" evidence="4">
    <location>
        <begin position="96"/>
        <end position="117"/>
    </location>
</feature>
<evidence type="ECO:0000256" key="4">
    <source>
        <dbReference type="SAM" id="Phobius"/>
    </source>
</evidence>
<dbReference type="PANTHER" id="PTHR22914:SF42">
    <property type="entry name" value="CHITIN SYNTHASE"/>
    <property type="match status" value="1"/>
</dbReference>
<keyword evidence="2 4" id="KW-0812">Transmembrane</keyword>
<name>E4YXR8_OIKDI</name>
<evidence type="ECO:0000256" key="3">
    <source>
        <dbReference type="ARBA" id="ARBA00023136"/>
    </source>
</evidence>
<dbReference type="InterPro" id="IPR004835">
    <property type="entry name" value="Chitin_synth"/>
</dbReference>
<dbReference type="AlphaFoldDB" id="E4YXR8"/>
<dbReference type="PANTHER" id="PTHR22914">
    <property type="entry name" value="CHITIN SYNTHASE"/>
    <property type="match status" value="1"/>
</dbReference>
<organism evidence="5">
    <name type="scientific">Oikopleura dioica</name>
    <name type="common">Tunicate</name>
    <dbReference type="NCBI Taxonomy" id="34765"/>
    <lineage>
        <taxon>Eukaryota</taxon>
        <taxon>Metazoa</taxon>
        <taxon>Chordata</taxon>
        <taxon>Tunicata</taxon>
        <taxon>Appendicularia</taxon>
        <taxon>Copelata</taxon>
        <taxon>Oikopleuridae</taxon>
        <taxon>Oikopleura</taxon>
    </lineage>
</organism>
<keyword evidence="4" id="KW-1133">Transmembrane helix</keyword>
<feature type="transmembrane region" description="Helical" evidence="4">
    <location>
        <begin position="68"/>
        <end position="84"/>
    </location>
</feature>
<accession>E4YXR8</accession>
<dbReference type="GO" id="GO:0016020">
    <property type="term" value="C:membrane"/>
    <property type="evidence" value="ECO:0007669"/>
    <property type="project" value="UniProtKB-SubCell"/>
</dbReference>
<evidence type="ECO:0000313" key="5">
    <source>
        <dbReference type="EMBL" id="CBY40251.1"/>
    </source>
</evidence>
<dbReference type="Proteomes" id="UP000011014">
    <property type="component" value="Unassembled WGS sequence"/>
</dbReference>
<feature type="non-terminal residue" evidence="5">
    <location>
        <position position="398"/>
    </location>
</feature>
<dbReference type="EMBL" id="FN655844">
    <property type="protein sequence ID" value="CBY40251.1"/>
    <property type="molecule type" value="Genomic_DNA"/>
</dbReference>
<evidence type="ECO:0000256" key="2">
    <source>
        <dbReference type="ARBA" id="ARBA00022692"/>
    </source>
</evidence>
<dbReference type="GO" id="GO:0006031">
    <property type="term" value="P:chitin biosynthetic process"/>
    <property type="evidence" value="ECO:0007669"/>
    <property type="project" value="TreeGrafter"/>
</dbReference>